<feature type="binding site" evidence="9">
    <location>
        <position position="299"/>
    </location>
    <ligand>
        <name>Zn(2+)</name>
        <dbReference type="ChEBI" id="CHEBI:29105"/>
    </ligand>
</feature>
<accession>A0A3Q8CFQ2</accession>
<dbReference type="GO" id="GO:0000428">
    <property type="term" value="C:DNA-directed RNA polymerase complex"/>
    <property type="evidence" value="ECO:0007669"/>
    <property type="project" value="UniProtKB-KW"/>
</dbReference>
<dbReference type="PANTHER" id="PTHR19376">
    <property type="entry name" value="DNA-DIRECTED RNA POLYMERASE"/>
    <property type="match status" value="1"/>
</dbReference>
<evidence type="ECO:0000313" key="13">
    <source>
        <dbReference type="EMBL" id="AUM82489.1"/>
    </source>
</evidence>
<evidence type="ECO:0000256" key="6">
    <source>
        <dbReference type="ARBA" id="ARBA00022833"/>
    </source>
</evidence>
<keyword evidence="13" id="KW-0150">Chloroplast</keyword>
<dbReference type="GO" id="GO:0003899">
    <property type="term" value="F:DNA-directed RNA polymerase activity"/>
    <property type="evidence" value="ECO:0007669"/>
    <property type="project" value="UniProtKB-UniRule"/>
</dbReference>
<dbReference type="Gene3D" id="2.40.50.100">
    <property type="match status" value="1"/>
</dbReference>
<feature type="domain" description="RNA polymerase Rpb1" evidence="12">
    <location>
        <begin position="93"/>
        <end position="172"/>
    </location>
</feature>
<dbReference type="RefSeq" id="YP_009550181.1">
    <property type="nucleotide sequence ID" value="NC_040291.1"/>
</dbReference>
<dbReference type="EMBL" id="MF795089">
    <property type="protein sequence ID" value="AUM82489.1"/>
    <property type="molecule type" value="Genomic_DNA"/>
</dbReference>
<comment type="subunit">
    <text evidence="9">In plastids the minimal PEP RNA polymerase catalytic core is composed of four subunits: alpha, beta, beta', and beta''. When a (nuclear-encoded) sigma factor is associated with the core the holoenzyme is formed, which can initiate transcription.</text>
</comment>
<comment type="subcellular location">
    <subcellularLocation>
        <location evidence="9">Plastid</location>
        <location evidence="9">Chloroplast</location>
    </subcellularLocation>
</comment>
<feature type="binding site" evidence="9">
    <location>
        <position position="292"/>
    </location>
    <ligand>
        <name>Zn(2+)</name>
        <dbReference type="ChEBI" id="CHEBI:29105"/>
    </ligand>
</feature>
<keyword evidence="7 9" id="KW-0804">Transcription</keyword>
<geneLocation type="chloroplast" evidence="13"/>
<keyword evidence="6 9" id="KW-0862">Zinc</keyword>
<dbReference type="HAMAP" id="MF_01324">
    <property type="entry name" value="RNApol_bact_RpoC2"/>
    <property type="match status" value="1"/>
</dbReference>
<keyword evidence="2 9" id="KW-0240">DNA-directed RNA polymerase</keyword>
<dbReference type="InterPro" id="IPR007081">
    <property type="entry name" value="RNA_pol_Rpb1_5"/>
</dbReference>
<dbReference type="Gene3D" id="1.10.1790.20">
    <property type="match status" value="1"/>
</dbReference>
<keyword evidence="5 9" id="KW-0479">Metal-binding</keyword>
<comment type="function">
    <text evidence="1 9">DNA-dependent RNA polymerase catalyzes the transcription of DNA into RNA using the four ribonucleoside triphosphates as substrates.</text>
</comment>
<dbReference type="PANTHER" id="PTHR19376:SF54">
    <property type="entry name" value="DNA-DIRECTED RNA POLYMERASE SUBUNIT BETA"/>
    <property type="match status" value="1"/>
</dbReference>
<evidence type="ECO:0000256" key="8">
    <source>
        <dbReference type="ARBA" id="ARBA00048552"/>
    </source>
</evidence>
<dbReference type="InterPro" id="IPR007083">
    <property type="entry name" value="RNA_pol_Rpb1_4"/>
</dbReference>
<evidence type="ECO:0000256" key="1">
    <source>
        <dbReference type="ARBA" id="ARBA00004026"/>
    </source>
</evidence>
<dbReference type="Pfam" id="PF04998">
    <property type="entry name" value="RNA_pol_Rpb1_5"/>
    <property type="match status" value="2"/>
</dbReference>
<dbReference type="FunFam" id="1.10.150.390:FF:000002">
    <property type="entry name" value="DNA-directed RNA polymerase subunit beta"/>
    <property type="match status" value="1"/>
</dbReference>
<comment type="similarity">
    <text evidence="9">Belongs to the RNA polymerase beta' chain family. RpoC2 subfamily.</text>
</comment>
<dbReference type="Pfam" id="PF04983">
    <property type="entry name" value="RNA_pol_Rpb1_3"/>
    <property type="match status" value="1"/>
</dbReference>
<sequence>MQPEFGKIHSFKNSLINKRSLKDLMYQAFLNYGIVKSSIIADRVKNLTFHYATKSGISISVEDLHVPYKKRELIGLTSNEVEITKKRYDVGGITSVERFQKTIDIWNNANNFLKDEVLTYFRESDPLNPLYIMAFSGARGNISQVRQLVGMRGLMSNPQGQIIDLPIQSNFREGLNVTEYIISSYGARKGLVDTALRTADSGYLTRRLVDVAQDIIVREEDCGTRESLAVNELASKDSLNLKGRLLAEPFFSKSGQLVAPANTEINENFLTYLKKLDFDYKDTLKVRSPLTCSAIRSVCRNCYGWHLSHSKLVDLGEAVGIVAAQSIGEPGTQLTMRTFHTGGVFSGDLTKQVRSPISGTVQFNENTRASLFRTMHGKIGFRVKDAIHLLVTNSNGTTISLDIPEESLLLVNSKQEIYENEIIAEIQKEANLILEEEQKEIYSEASGEVFFNNLDIETQTDRQGNIYKTNKNSGLIWILQGSFYNLPSFNGTKLKPGSELSKNTFLSRQGIVNRYAGQIKLHNQHSKSKICIRNFSVTIENAIVEQNHKKEKIIKLASGEQIFSFDLMIQANSLLKTGDMIGRLIDNTYRTNTGGIVAYSLEKPQIAKRKKSVKNLFNGYFYWIPENTYKAVRNIPFKVKNGDIILPGTEILPNVFSPIGGLVQINEVEQEVLVKPGELFKLNEGSIKNFDQSNRFVQPGDFIIPNKIIAQRLVFLEFLERLGNLYVLVRPVTVYSVPREKDLEVKQTFLPIKSKEHVKLKIVKRVFYKNWEKIASNQGVNLLQTFLVVDTSSERSELEPRLELEENIISGTWSLRISLYENLKIEEQKRKNSNSDLVTNVRYFVADGQYISAQTLIAQVETAVHCSSTLASINTTLSNENFKEILILQSTDLKKISLEGQTLLPDISLGKLLRIGTPLTDLIKSPYSGQVFQIENNYLLIRLGRPYLISAGTILHVNSGALVKDGDILATLVYGTIKTTDIVQGLPKVEELLEARKVNHTTLLAPCPGYTYLRMNKNQTGIIRIVGVDGEIINLPIASNTKVKFRNGDFVNVADPLTDGLISPHTKLEILFTYYKKKFTLVEACRLSFKNLQLFLIGEIQKTYRSQGVDIADKHVEIIVKQMTSKVCIEDSGTTTFLPGEVLNFQKMAAITTAANQKGEIAPLYSPLLLGITKASLNSDSFISAASFQETTRVLTEAAIEGRKDWLNGLKENVIIGRLIPAGTGFNYFENQKMLERENQEVNLMFQKETKTITENILDLRILSTD</sequence>
<dbReference type="InterPro" id="IPR007066">
    <property type="entry name" value="RNA_pol_Rpb1_3"/>
</dbReference>
<dbReference type="EC" id="2.7.7.6" evidence="9"/>
<dbReference type="InterPro" id="IPR045867">
    <property type="entry name" value="DNA-dir_RpoC_beta_prime"/>
</dbReference>
<feature type="binding site" evidence="9">
    <location>
        <position position="222"/>
    </location>
    <ligand>
        <name>Zn(2+)</name>
        <dbReference type="ChEBI" id="CHEBI:29105"/>
    </ligand>
</feature>
<feature type="binding site" evidence="9">
    <location>
        <position position="302"/>
    </location>
    <ligand>
        <name>Zn(2+)</name>
        <dbReference type="ChEBI" id="CHEBI:29105"/>
    </ligand>
</feature>
<dbReference type="SUPFAM" id="SSF64484">
    <property type="entry name" value="beta and beta-prime subunits of DNA dependent RNA-polymerase"/>
    <property type="match status" value="1"/>
</dbReference>
<dbReference type="CDD" id="cd02655">
    <property type="entry name" value="RNAP_beta'_C"/>
    <property type="match status" value="1"/>
</dbReference>
<protein>
    <recommendedName>
        <fullName evidence="9">DNA-directed RNA polymerase subunit beta''</fullName>
        <ecNumber evidence="9">2.7.7.6</ecNumber>
    </recommendedName>
    <alternativeName>
        <fullName evidence="9">PEP</fullName>
    </alternativeName>
    <alternativeName>
        <fullName evidence="9">Plastid-encoded RNA polymerase subunit beta''</fullName>
        <shortName evidence="9">RNA polymerase subunit beta''</shortName>
    </alternativeName>
</protein>
<dbReference type="InterPro" id="IPR012756">
    <property type="entry name" value="DNA-dir_RpoC2_beta_pp"/>
</dbReference>
<gene>
    <name evidence="9 13" type="primary">rpoC2</name>
</gene>
<proteinExistence type="inferred from homology"/>
<keyword evidence="4 9" id="KW-0548">Nucleotidyltransferase</keyword>
<evidence type="ECO:0000259" key="10">
    <source>
        <dbReference type="Pfam" id="PF04983"/>
    </source>
</evidence>
<dbReference type="GO" id="GO:0008270">
    <property type="term" value="F:zinc ion binding"/>
    <property type="evidence" value="ECO:0007669"/>
    <property type="project" value="UniProtKB-UniRule"/>
</dbReference>
<evidence type="ECO:0000259" key="11">
    <source>
        <dbReference type="Pfam" id="PF04998"/>
    </source>
</evidence>
<evidence type="ECO:0000256" key="9">
    <source>
        <dbReference type="HAMAP-Rule" id="MF_01324"/>
    </source>
</evidence>
<dbReference type="GO" id="GO:0009507">
    <property type="term" value="C:chloroplast"/>
    <property type="evidence" value="ECO:0007669"/>
    <property type="project" value="UniProtKB-SubCell"/>
</dbReference>
<evidence type="ECO:0000259" key="12">
    <source>
        <dbReference type="Pfam" id="PF05000"/>
    </source>
</evidence>
<dbReference type="InterPro" id="IPR042102">
    <property type="entry name" value="RNA_pol_Rpb1_3_sf"/>
</dbReference>
<dbReference type="NCBIfam" id="TIGR02388">
    <property type="entry name" value="rpoC2_cyan"/>
    <property type="match status" value="1"/>
</dbReference>
<organism evidence="13">
    <name type="scientific">Tisochrysis lutea</name>
    <dbReference type="NCBI Taxonomy" id="1321669"/>
    <lineage>
        <taxon>Eukaryota</taxon>
        <taxon>Haptista</taxon>
        <taxon>Haptophyta</taxon>
        <taxon>Prymnesiophyceae</taxon>
        <taxon>Isochrysidales</taxon>
        <taxon>Isochrysidaceae</taxon>
        <taxon>Tisochrysis</taxon>
    </lineage>
</organism>
<feature type="domain" description="RNA polymerase Rpb1" evidence="11">
    <location>
        <begin position="174"/>
        <end position="457"/>
    </location>
</feature>
<dbReference type="Gene3D" id="1.10.274.100">
    <property type="entry name" value="RNA polymerase Rpb1, domain 3"/>
    <property type="match status" value="1"/>
</dbReference>
<keyword evidence="13" id="KW-0934">Plastid</keyword>
<feature type="domain" description="RNA polymerase Rpb1" evidence="10">
    <location>
        <begin position="11"/>
        <end position="64"/>
    </location>
</feature>
<dbReference type="Pfam" id="PF05000">
    <property type="entry name" value="RNA_pol_Rpb1_4"/>
    <property type="match status" value="1"/>
</dbReference>
<evidence type="ECO:0000256" key="7">
    <source>
        <dbReference type="ARBA" id="ARBA00023163"/>
    </source>
</evidence>
<evidence type="ECO:0000256" key="4">
    <source>
        <dbReference type="ARBA" id="ARBA00022695"/>
    </source>
</evidence>
<reference evidence="13" key="1">
    <citation type="journal article" date="2019" name="Mitochondrial DNA Part B Resour">
        <title>The chloroplast genome of the marine microalga Tisochrysis lutea.</title>
        <authorList>
            <person name="Mendez-Leyva A.B."/>
            <person name="Guo J."/>
            <person name="Mudd E.A."/>
            <person name="Wong J."/>
            <person name="Schwartz J.-M."/>
            <person name="Day A."/>
        </authorList>
    </citation>
    <scope>NUCLEOTIDE SEQUENCE</scope>
</reference>
<comment type="catalytic activity">
    <reaction evidence="8 9">
        <text>RNA(n) + a ribonucleoside 5'-triphosphate = RNA(n+1) + diphosphate</text>
        <dbReference type="Rhea" id="RHEA:21248"/>
        <dbReference type="Rhea" id="RHEA-COMP:14527"/>
        <dbReference type="Rhea" id="RHEA-COMP:17342"/>
        <dbReference type="ChEBI" id="CHEBI:33019"/>
        <dbReference type="ChEBI" id="CHEBI:61557"/>
        <dbReference type="ChEBI" id="CHEBI:140395"/>
        <dbReference type="EC" id="2.7.7.6"/>
    </reaction>
</comment>
<name>A0A3Q8CFQ2_9EUKA</name>
<evidence type="ECO:0000256" key="5">
    <source>
        <dbReference type="ARBA" id="ARBA00022723"/>
    </source>
</evidence>
<feature type="domain" description="RNA polymerase Rpb1" evidence="11">
    <location>
        <begin position="1088"/>
        <end position="1177"/>
    </location>
</feature>
<evidence type="ECO:0000256" key="3">
    <source>
        <dbReference type="ARBA" id="ARBA00022679"/>
    </source>
</evidence>
<dbReference type="GeneID" id="38947040"/>
<dbReference type="Gene3D" id="1.10.150.390">
    <property type="match status" value="1"/>
</dbReference>
<dbReference type="GO" id="GO:0003677">
    <property type="term" value="F:DNA binding"/>
    <property type="evidence" value="ECO:0007669"/>
    <property type="project" value="UniProtKB-UniRule"/>
</dbReference>
<dbReference type="Gene3D" id="1.10.132.30">
    <property type="match status" value="1"/>
</dbReference>
<dbReference type="InterPro" id="IPR038120">
    <property type="entry name" value="Rpb1_funnel_sf"/>
</dbReference>
<dbReference type="GO" id="GO:0006351">
    <property type="term" value="P:DNA-templated transcription"/>
    <property type="evidence" value="ECO:0007669"/>
    <property type="project" value="UniProtKB-UniRule"/>
</dbReference>
<keyword evidence="3 9" id="KW-0808">Transferase</keyword>
<comment type="cofactor">
    <cofactor evidence="9">
        <name>Zn(2+)</name>
        <dbReference type="ChEBI" id="CHEBI:29105"/>
    </cofactor>
    <text evidence="9">Binds 1 Zn(2+) ion per subunit.</text>
</comment>
<evidence type="ECO:0000256" key="2">
    <source>
        <dbReference type="ARBA" id="ARBA00022478"/>
    </source>
</evidence>
<dbReference type="AlphaFoldDB" id="A0A3Q8CFQ2"/>